<dbReference type="GO" id="GO:0046872">
    <property type="term" value="F:metal ion binding"/>
    <property type="evidence" value="ECO:0007669"/>
    <property type="project" value="InterPro"/>
</dbReference>
<dbReference type="SUPFAM" id="SSF56059">
    <property type="entry name" value="Glutathione synthetase ATP-binding domain-like"/>
    <property type="match status" value="1"/>
</dbReference>
<dbReference type="PANTHER" id="PTHR43585">
    <property type="entry name" value="FUMIPYRROLE BIOSYNTHESIS PROTEIN C"/>
    <property type="match status" value="1"/>
</dbReference>
<keyword evidence="7" id="KW-1185">Reference proteome</keyword>
<name>A0A1M7JN15_9RHOB</name>
<dbReference type="PROSITE" id="PS50975">
    <property type="entry name" value="ATP_GRASP"/>
    <property type="match status" value="1"/>
</dbReference>
<evidence type="ECO:0000256" key="3">
    <source>
        <dbReference type="ARBA" id="ARBA00022840"/>
    </source>
</evidence>
<dbReference type="Proteomes" id="UP000183974">
    <property type="component" value="Unassembled WGS sequence"/>
</dbReference>
<reference evidence="6 7" key="1">
    <citation type="submission" date="2016-11" db="EMBL/GenBank/DDBJ databases">
        <authorList>
            <person name="Jaros S."/>
            <person name="Januszkiewicz K."/>
            <person name="Wedrychowicz H."/>
        </authorList>
    </citation>
    <scope>NUCLEOTIDE SEQUENCE [LARGE SCALE GENOMIC DNA]</scope>
    <source>
        <strain evidence="6 7">DSM 29589</strain>
    </source>
</reference>
<dbReference type="InterPro" id="IPR052032">
    <property type="entry name" value="ATP-dep_AA_Ligase"/>
</dbReference>
<dbReference type="Gene3D" id="3.30.470.20">
    <property type="entry name" value="ATP-grasp fold, B domain"/>
    <property type="match status" value="1"/>
</dbReference>
<dbReference type="GO" id="GO:0005524">
    <property type="term" value="F:ATP binding"/>
    <property type="evidence" value="ECO:0007669"/>
    <property type="project" value="UniProtKB-UniRule"/>
</dbReference>
<sequence length="448" mass="50319">MAKPSAAKRSRARKLVCIVGSDDFHQSMIGRVPEAKNWRLEQVLHRTDVQPSRGAFDFDALYAKARSIIDGFDRPPDAIIGHLDFPVTALVSLLCRHYGLTAASPEAVARCEHKFWMREIQRKVQPERTPKVRAVNPFAPDAIDKAPMPFPFWLKPVKGHSSMLGFRVREASEYGRALHACRQAIHRYGEPFNAFLAYLPENTRPPNGVDGNYAIAEELISEEQLFTIEGYVHKGKATAYAAIESRRTGKHMSSLSSYHYPAELPEKVVEAGREQVAEVLAQVGFDNGPFNVEFFHDPASGRLNLLEINPRLSKSHSPLFEMVDGCTHHKQAIQLALGRKPDKPARKGTSPMAAKFMVRSHEANGIVRRVPGQDDIERLRRLLPDIVVQMLVEEGQDLADLADQDSYSFELMDIFLGGGDAEFIADAHDRCRDSLAFLIQPMPRHRVR</sequence>
<dbReference type="STRING" id="337701.SAMN05444398_12123"/>
<feature type="domain" description="ATP-grasp" evidence="5">
    <location>
        <begin position="121"/>
        <end position="337"/>
    </location>
</feature>
<keyword evidence="1" id="KW-0436">Ligase</keyword>
<evidence type="ECO:0000256" key="2">
    <source>
        <dbReference type="ARBA" id="ARBA00022741"/>
    </source>
</evidence>
<dbReference type="InterPro" id="IPR005479">
    <property type="entry name" value="CPAse_ATP-bd"/>
</dbReference>
<accession>A0A1M7JN15</accession>
<organism evidence="6 7">
    <name type="scientific">Roseovarius pacificus</name>
    <dbReference type="NCBI Taxonomy" id="337701"/>
    <lineage>
        <taxon>Bacteria</taxon>
        <taxon>Pseudomonadati</taxon>
        <taxon>Pseudomonadota</taxon>
        <taxon>Alphaproteobacteria</taxon>
        <taxon>Rhodobacterales</taxon>
        <taxon>Roseobacteraceae</taxon>
        <taxon>Roseovarius</taxon>
    </lineage>
</organism>
<dbReference type="GO" id="GO:0016874">
    <property type="term" value="F:ligase activity"/>
    <property type="evidence" value="ECO:0007669"/>
    <property type="project" value="UniProtKB-KW"/>
</dbReference>
<keyword evidence="2 4" id="KW-0547">Nucleotide-binding</keyword>
<dbReference type="PANTHER" id="PTHR43585:SF2">
    <property type="entry name" value="ATP-GRASP ENZYME FSQD"/>
    <property type="match status" value="1"/>
</dbReference>
<evidence type="ECO:0000259" key="5">
    <source>
        <dbReference type="PROSITE" id="PS50975"/>
    </source>
</evidence>
<dbReference type="InterPro" id="IPR011761">
    <property type="entry name" value="ATP-grasp"/>
</dbReference>
<dbReference type="EMBL" id="FRBR01000021">
    <property type="protein sequence ID" value="SHM54291.1"/>
    <property type="molecule type" value="Genomic_DNA"/>
</dbReference>
<dbReference type="AlphaFoldDB" id="A0A1M7JN15"/>
<dbReference type="Pfam" id="PF13535">
    <property type="entry name" value="ATP-grasp_4"/>
    <property type="match status" value="1"/>
</dbReference>
<evidence type="ECO:0000313" key="6">
    <source>
        <dbReference type="EMBL" id="SHM54291.1"/>
    </source>
</evidence>
<dbReference type="RefSeq" id="WP_073037577.1">
    <property type="nucleotide sequence ID" value="NZ_BMLR01000008.1"/>
</dbReference>
<evidence type="ECO:0000313" key="7">
    <source>
        <dbReference type="Proteomes" id="UP000183974"/>
    </source>
</evidence>
<protein>
    <submittedName>
        <fullName evidence="6">ATP-grasp domain-containing protein</fullName>
    </submittedName>
</protein>
<dbReference type="OrthoDB" id="8441067at2"/>
<proteinExistence type="predicted"/>
<dbReference type="PROSITE" id="PS00867">
    <property type="entry name" value="CPSASE_2"/>
    <property type="match status" value="1"/>
</dbReference>
<keyword evidence="3 4" id="KW-0067">ATP-binding</keyword>
<gene>
    <name evidence="6" type="ORF">SAMN05444398_12123</name>
</gene>
<evidence type="ECO:0000256" key="1">
    <source>
        <dbReference type="ARBA" id="ARBA00022598"/>
    </source>
</evidence>
<evidence type="ECO:0000256" key="4">
    <source>
        <dbReference type="PROSITE-ProRule" id="PRU00409"/>
    </source>
</evidence>